<reference evidence="2 3" key="1">
    <citation type="journal article" date="2021" name="Nat. Plants">
        <title>The Taxus genome provides insights into paclitaxel biosynthesis.</title>
        <authorList>
            <person name="Xiong X."/>
            <person name="Gou J."/>
            <person name="Liao Q."/>
            <person name="Li Y."/>
            <person name="Zhou Q."/>
            <person name="Bi G."/>
            <person name="Li C."/>
            <person name="Du R."/>
            <person name="Wang X."/>
            <person name="Sun T."/>
            <person name="Guo L."/>
            <person name="Liang H."/>
            <person name="Lu P."/>
            <person name="Wu Y."/>
            <person name="Zhang Z."/>
            <person name="Ro D.K."/>
            <person name="Shang Y."/>
            <person name="Huang S."/>
            <person name="Yan J."/>
        </authorList>
    </citation>
    <scope>NUCLEOTIDE SEQUENCE [LARGE SCALE GENOMIC DNA]</scope>
    <source>
        <strain evidence="2">Ta-2019</strain>
    </source>
</reference>
<keyword evidence="3" id="KW-1185">Reference proteome</keyword>
<evidence type="ECO:0000313" key="2">
    <source>
        <dbReference type="EMBL" id="KAH9309051.1"/>
    </source>
</evidence>
<proteinExistence type="predicted"/>
<sequence length="77" mass="8142">GISNEVDIGVEFLVDVELIWNGCFVNVSRGKNDMFANGVDLVVINVGMDDEVDVGMIGALVGIIVNGIVDVGMISME</sequence>
<keyword evidence="1" id="KW-0472">Membrane</keyword>
<gene>
    <name evidence="2" type="ORF">KI387_036962</name>
</gene>
<comment type="caution">
    <text evidence="2">The sequence shown here is derived from an EMBL/GenBank/DDBJ whole genome shotgun (WGS) entry which is preliminary data.</text>
</comment>
<feature type="non-terminal residue" evidence="2">
    <location>
        <position position="77"/>
    </location>
</feature>
<evidence type="ECO:0000313" key="3">
    <source>
        <dbReference type="Proteomes" id="UP000824469"/>
    </source>
</evidence>
<keyword evidence="1" id="KW-0812">Transmembrane</keyword>
<feature type="transmembrane region" description="Helical" evidence="1">
    <location>
        <begin position="54"/>
        <end position="74"/>
    </location>
</feature>
<protein>
    <submittedName>
        <fullName evidence="2">Uncharacterized protein</fullName>
    </submittedName>
</protein>
<evidence type="ECO:0000256" key="1">
    <source>
        <dbReference type="SAM" id="Phobius"/>
    </source>
</evidence>
<feature type="non-terminal residue" evidence="2">
    <location>
        <position position="1"/>
    </location>
</feature>
<organism evidence="2 3">
    <name type="scientific">Taxus chinensis</name>
    <name type="common">Chinese yew</name>
    <name type="synonym">Taxus wallichiana var. chinensis</name>
    <dbReference type="NCBI Taxonomy" id="29808"/>
    <lineage>
        <taxon>Eukaryota</taxon>
        <taxon>Viridiplantae</taxon>
        <taxon>Streptophyta</taxon>
        <taxon>Embryophyta</taxon>
        <taxon>Tracheophyta</taxon>
        <taxon>Spermatophyta</taxon>
        <taxon>Pinopsida</taxon>
        <taxon>Pinidae</taxon>
        <taxon>Conifers II</taxon>
        <taxon>Cupressales</taxon>
        <taxon>Taxaceae</taxon>
        <taxon>Taxus</taxon>
    </lineage>
</organism>
<dbReference type="AlphaFoldDB" id="A0AA38KV92"/>
<keyword evidence="1" id="KW-1133">Transmembrane helix</keyword>
<dbReference type="EMBL" id="JAHRHJ020000007">
    <property type="protein sequence ID" value="KAH9309051.1"/>
    <property type="molecule type" value="Genomic_DNA"/>
</dbReference>
<accession>A0AA38KV92</accession>
<name>A0AA38KV92_TAXCH</name>
<dbReference type="Proteomes" id="UP000824469">
    <property type="component" value="Unassembled WGS sequence"/>
</dbReference>